<accession>A0A7C3LZ29</accession>
<gene>
    <name evidence="3" type="ORF">ENX03_10440</name>
</gene>
<feature type="domain" description="CobQ/CobB/MinD/ParA nucleotide binding" evidence="2">
    <location>
        <begin position="96"/>
        <end position="314"/>
    </location>
</feature>
<feature type="compositionally biased region" description="Basic and acidic residues" evidence="1">
    <location>
        <begin position="18"/>
        <end position="32"/>
    </location>
</feature>
<dbReference type="InterPro" id="IPR027417">
    <property type="entry name" value="P-loop_NTPase"/>
</dbReference>
<feature type="region of interest" description="Disordered" evidence="1">
    <location>
        <begin position="1"/>
        <end position="70"/>
    </location>
</feature>
<dbReference type="AlphaFoldDB" id="A0A7C3LZ29"/>
<protein>
    <recommendedName>
        <fullName evidence="2">CobQ/CobB/MinD/ParA nucleotide binding domain-containing protein</fullName>
    </recommendedName>
</protein>
<feature type="compositionally biased region" description="Pro residues" evidence="1">
    <location>
        <begin position="46"/>
        <end position="66"/>
    </location>
</feature>
<sequence length="352" mass="39451">MSQSPDLDRIKSYFQMSRRGEESPYVEFRQDAQKMSLPAESARPRPLSPPVRTPPRQPVTPVPVPPSSDELPALDRAIGKSRPTIVQTEKRWPAVLITGPAGGTGKTLLLASMAAQWALMGRSVIVLDLSPSSFLSFLFLGQQKTETARAGKIWTSFFMNGEKIPLLSVRMDPPFYSRSGTDLAFTDLYHEIRKEAPALYSFPHHPTPVILLDLPMANRSLFEEAVDFGPLVIAPLIPEIPSLLAAKEMENFFDRAEAEKGIYCERYYIINRLHHGNSFHNHLAGRFDWLLNTRLCPLSIPENPALETLLAKGENFLGIQSDIEFPAVFEQVSRWVLDRLDLQVRTGSARTG</sequence>
<evidence type="ECO:0000256" key="1">
    <source>
        <dbReference type="SAM" id="MobiDB-lite"/>
    </source>
</evidence>
<evidence type="ECO:0000259" key="2">
    <source>
        <dbReference type="Pfam" id="PF01656"/>
    </source>
</evidence>
<proteinExistence type="predicted"/>
<reference evidence="3" key="1">
    <citation type="journal article" date="2020" name="mSystems">
        <title>Genome- and Community-Level Interaction Insights into Carbon Utilization and Element Cycling Functions of Hydrothermarchaeota in Hydrothermal Sediment.</title>
        <authorList>
            <person name="Zhou Z."/>
            <person name="Liu Y."/>
            <person name="Xu W."/>
            <person name="Pan J."/>
            <person name="Luo Z.H."/>
            <person name="Li M."/>
        </authorList>
    </citation>
    <scope>NUCLEOTIDE SEQUENCE [LARGE SCALE GENOMIC DNA]</scope>
    <source>
        <strain evidence="3">SpSt-902</strain>
    </source>
</reference>
<dbReference type="EMBL" id="DTMM01000226">
    <property type="protein sequence ID" value="HFT94318.1"/>
    <property type="molecule type" value="Genomic_DNA"/>
</dbReference>
<organism evidence="3">
    <name type="scientific">Leptospirillum ferriphilum</name>
    <dbReference type="NCBI Taxonomy" id="178606"/>
    <lineage>
        <taxon>Bacteria</taxon>
        <taxon>Pseudomonadati</taxon>
        <taxon>Nitrospirota</taxon>
        <taxon>Nitrospiria</taxon>
        <taxon>Nitrospirales</taxon>
        <taxon>Nitrospiraceae</taxon>
        <taxon>Leptospirillum</taxon>
    </lineage>
</organism>
<dbReference type="Pfam" id="PF01656">
    <property type="entry name" value="CbiA"/>
    <property type="match status" value="1"/>
</dbReference>
<feature type="compositionally biased region" description="Basic and acidic residues" evidence="1">
    <location>
        <begin position="1"/>
        <end position="11"/>
    </location>
</feature>
<dbReference type="Gene3D" id="3.40.50.300">
    <property type="entry name" value="P-loop containing nucleotide triphosphate hydrolases"/>
    <property type="match status" value="1"/>
</dbReference>
<dbReference type="InterPro" id="IPR002586">
    <property type="entry name" value="CobQ/CobB/MinD/ParA_Nub-bd_dom"/>
</dbReference>
<comment type="caution">
    <text evidence="3">The sequence shown here is derived from an EMBL/GenBank/DDBJ whole genome shotgun (WGS) entry which is preliminary data.</text>
</comment>
<dbReference type="SUPFAM" id="SSF52540">
    <property type="entry name" value="P-loop containing nucleoside triphosphate hydrolases"/>
    <property type="match status" value="1"/>
</dbReference>
<name>A0A7C3LZ29_9BACT</name>
<evidence type="ECO:0000313" key="3">
    <source>
        <dbReference type="EMBL" id="HFT94318.1"/>
    </source>
</evidence>